<accession>A0A8R1EBS2</accession>
<dbReference type="Gene3D" id="1.25.40.990">
    <property type="match status" value="1"/>
</dbReference>
<protein>
    <recommendedName>
        <fullName evidence="3">PCI domain-containing protein</fullName>
    </recommendedName>
</protein>
<dbReference type="Proteomes" id="UP000005237">
    <property type="component" value="Unassembled WGS sequence"/>
</dbReference>
<evidence type="ECO:0000313" key="2">
    <source>
        <dbReference type="Proteomes" id="UP000005237"/>
    </source>
</evidence>
<proteinExistence type="predicted"/>
<reference evidence="1" key="2">
    <citation type="submission" date="2022-06" db="UniProtKB">
        <authorList>
            <consortium name="EnsemblMetazoa"/>
        </authorList>
    </citation>
    <scope>IDENTIFICATION</scope>
    <source>
        <strain evidence="1">DF5081</strain>
    </source>
</reference>
<reference evidence="2" key="1">
    <citation type="submission" date="2010-08" db="EMBL/GenBank/DDBJ databases">
        <authorList>
            <consortium name="Caenorhabditis japonica Sequencing Consortium"/>
            <person name="Wilson R.K."/>
        </authorList>
    </citation>
    <scope>NUCLEOTIDE SEQUENCE [LARGE SCALE GENOMIC DNA]</scope>
    <source>
        <strain evidence="2">DF5081</strain>
    </source>
</reference>
<organism evidence="1 2">
    <name type="scientific">Caenorhabditis japonica</name>
    <dbReference type="NCBI Taxonomy" id="281687"/>
    <lineage>
        <taxon>Eukaryota</taxon>
        <taxon>Metazoa</taxon>
        <taxon>Ecdysozoa</taxon>
        <taxon>Nematoda</taxon>
        <taxon>Chromadorea</taxon>
        <taxon>Rhabditida</taxon>
        <taxon>Rhabditina</taxon>
        <taxon>Rhabditomorpha</taxon>
        <taxon>Rhabditoidea</taxon>
        <taxon>Rhabditidae</taxon>
        <taxon>Peloderinae</taxon>
        <taxon>Caenorhabditis</taxon>
    </lineage>
</organism>
<evidence type="ECO:0008006" key="3">
    <source>
        <dbReference type="Google" id="ProtNLM"/>
    </source>
</evidence>
<keyword evidence="2" id="KW-1185">Reference proteome</keyword>
<evidence type="ECO:0000313" key="1">
    <source>
        <dbReference type="EnsemblMetazoa" id="CJA31570.1"/>
    </source>
</evidence>
<dbReference type="AlphaFoldDB" id="A0A8R1EBS2"/>
<dbReference type="EnsemblMetazoa" id="CJA31570.1">
    <property type="protein sequence ID" value="CJA31570.1"/>
    <property type="gene ID" value="WBGene00207417"/>
</dbReference>
<name>A0A8R1EBS2_CAEJA</name>
<sequence>MCPFIMDLFADRERKKAVGIIQKAFRPTMSYKLMAEFLSMEEEKLVEWLVEELKWDDARVGDSFDCKIARNCA</sequence>